<evidence type="ECO:0000313" key="1">
    <source>
        <dbReference type="EMBL" id="CAE4661078.1"/>
    </source>
</evidence>
<gene>
    <name evidence="1" type="ORF">DBRI00130_LOCUS41076</name>
</gene>
<organism evidence="1">
    <name type="scientific">Ditylum brightwellii</name>
    <dbReference type="NCBI Taxonomy" id="49249"/>
    <lineage>
        <taxon>Eukaryota</taxon>
        <taxon>Sar</taxon>
        <taxon>Stramenopiles</taxon>
        <taxon>Ochrophyta</taxon>
        <taxon>Bacillariophyta</taxon>
        <taxon>Mediophyceae</taxon>
        <taxon>Lithodesmiophycidae</taxon>
        <taxon>Lithodesmiales</taxon>
        <taxon>Lithodesmiaceae</taxon>
        <taxon>Ditylum</taxon>
    </lineage>
</organism>
<reference evidence="1" key="1">
    <citation type="submission" date="2021-01" db="EMBL/GenBank/DDBJ databases">
        <authorList>
            <person name="Corre E."/>
            <person name="Pelletier E."/>
            <person name="Niang G."/>
            <person name="Scheremetjew M."/>
            <person name="Finn R."/>
            <person name="Kale V."/>
            <person name="Holt S."/>
            <person name="Cochrane G."/>
            <person name="Meng A."/>
            <person name="Brown T."/>
            <person name="Cohen L."/>
        </authorList>
    </citation>
    <scope>NUCLEOTIDE SEQUENCE</scope>
    <source>
        <strain evidence="1">GSO104</strain>
    </source>
</reference>
<proteinExistence type="predicted"/>
<evidence type="ECO:0008006" key="2">
    <source>
        <dbReference type="Google" id="ProtNLM"/>
    </source>
</evidence>
<name>A0A7S4WCG7_9STRA</name>
<sequence>MKVPTPKPKLLQDLLILKATLQQYHPLVIEGHTKDIRNPSIVASRIVQNLQTRWNSQKMTKPVLLISQGDPLKERGISAITRNVGVELGIKRFLVCLDEDIFPPHTKNADRHDVIYETKYSLMVDMIRNHHDETFIHNIEEAVDEELYLKNKRSMEQNQQPLADWYRDFALLQEVTKTAVKIAAGEFTLAHTVDDMEEFSVTSFYSVGVGLGLYEKDDILPYF</sequence>
<dbReference type="AlphaFoldDB" id="A0A7S4WCG7"/>
<protein>
    <recommendedName>
        <fullName evidence="2">Shikimate kinase</fullName>
    </recommendedName>
</protein>
<dbReference type="EMBL" id="HBNS01057078">
    <property type="protein sequence ID" value="CAE4661078.1"/>
    <property type="molecule type" value="Transcribed_RNA"/>
</dbReference>
<accession>A0A7S4WCG7</accession>